<name>A0A0F7BYN2_BRELA</name>
<dbReference type="Pfam" id="PF13535">
    <property type="entry name" value="ATP-grasp_4"/>
    <property type="match status" value="1"/>
</dbReference>
<evidence type="ECO:0000256" key="1">
    <source>
        <dbReference type="ARBA" id="ARBA00022598"/>
    </source>
</evidence>
<evidence type="ECO:0000259" key="5">
    <source>
        <dbReference type="PROSITE" id="PS50975"/>
    </source>
</evidence>
<protein>
    <submittedName>
        <fullName evidence="6">Carbamoyl-phosphate synthase large subunit</fullName>
    </submittedName>
</protein>
<dbReference type="PANTHER" id="PTHR43585">
    <property type="entry name" value="FUMIPYRROLE BIOSYNTHESIS PROTEIN C"/>
    <property type="match status" value="1"/>
</dbReference>
<dbReference type="InterPro" id="IPR011761">
    <property type="entry name" value="ATP-grasp"/>
</dbReference>
<gene>
    <name evidence="6" type="ORF">EX87_01160</name>
</gene>
<dbReference type="Pfam" id="PF18603">
    <property type="entry name" value="LAL_C2"/>
    <property type="match status" value="1"/>
</dbReference>
<feature type="domain" description="ATP-grasp" evidence="5">
    <location>
        <begin position="132"/>
        <end position="354"/>
    </location>
</feature>
<reference evidence="6" key="1">
    <citation type="submission" date="2015-03" db="EMBL/GenBank/DDBJ databases">
        <title>MIGS Cultured Bacterial/Archaeal sample from Brevibacillus laterosporus.</title>
        <authorList>
            <person name="Zeng D."/>
            <person name="Zhu L."/>
            <person name="Dong G."/>
            <person name="Ye W."/>
            <person name="Ren D."/>
            <person name="Wu L."/>
            <person name="Xu J."/>
            <person name="Li G."/>
            <person name="Guo L."/>
        </authorList>
    </citation>
    <scope>NUCLEOTIDE SEQUENCE</scope>
    <source>
        <strain evidence="6">B9</strain>
    </source>
</reference>
<dbReference type="PANTHER" id="PTHR43585:SF2">
    <property type="entry name" value="ATP-GRASP ENZYME FSQD"/>
    <property type="match status" value="1"/>
</dbReference>
<dbReference type="InterPro" id="IPR052032">
    <property type="entry name" value="ATP-dep_AA_Ligase"/>
</dbReference>
<dbReference type="InterPro" id="IPR040570">
    <property type="entry name" value="LAL_C2"/>
</dbReference>
<dbReference type="GO" id="GO:0005524">
    <property type="term" value="F:ATP binding"/>
    <property type="evidence" value="ECO:0007669"/>
    <property type="project" value="UniProtKB-UniRule"/>
</dbReference>
<dbReference type="PROSITE" id="PS50975">
    <property type="entry name" value="ATP_GRASP"/>
    <property type="match status" value="1"/>
</dbReference>
<dbReference type="GO" id="GO:0016874">
    <property type="term" value="F:ligase activity"/>
    <property type="evidence" value="ECO:0007669"/>
    <property type="project" value="UniProtKB-KW"/>
</dbReference>
<evidence type="ECO:0000313" key="6">
    <source>
        <dbReference type="EMBL" id="AKF92438.1"/>
    </source>
</evidence>
<dbReference type="AlphaFoldDB" id="A0A0F7BYN2"/>
<keyword evidence="3 4" id="KW-0067">ATP-binding</keyword>
<accession>A0A0F7BYN2</accession>
<keyword evidence="1" id="KW-0436">Ligase</keyword>
<dbReference type="EMBL" id="CP011074">
    <property type="protein sequence ID" value="AKF92438.1"/>
    <property type="molecule type" value="Genomic_DNA"/>
</dbReference>
<evidence type="ECO:0000256" key="4">
    <source>
        <dbReference type="PROSITE-ProRule" id="PRU00409"/>
    </source>
</evidence>
<proteinExistence type="predicted"/>
<keyword evidence="2 4" id="KW-0547">Nucleotide-binding</keyword>
<evidence type="ECO:0000256" key="3">
    <source>
        <dbReference type="ARBA" id="ARBA00022840"/>
    </source>
</evidence>
<dbReference type="GO" id="GO:0046872">
    <property type="term" value="F:metal ion binding"/>
    <property type="evidence" value="ECO:0007669"/>
    <property type="project" value="InterPro"/>
</dbReference>
<dbReference type="RefSeq" id="WP_031410977.1">
    <property type="nucleotide sequence ID" value="NZ_CP011074.1"/>
</dbReference>
<sequence>MKELIVFIENLSVVPTINRAVHATKMGYQCAIITRPLTEHERTKIAQLEEENHIPALFAEIIETTDFGYEELEKKMCMLEETYKISAVLSILGLFSSAGLLGADVAKIAEKRGLPSQDSDALYRTNNKYLMRDALRHAGVLTVDYGLAVDVDSAVTHAERIGYPVILKPINGVASHLILKSHNQQEVRDNFTYALQKLPDCNYSNLYASCHTYATKDGKLIDFNPMGCMLVEKYMNGREASVEMVITEKEIIPLLVHDKLKVTEEKQVFYEHLLVVPPLRFTEKEVEELKNYAVEAVRAVGLKNSLSHVELRYDEELGPQVLEINPRIGGMCVKDSLETMLGFDSVKAQLGIALGTFELPTLPNQEQTPHAMFTLYPKESGILRAVNGLEELEKIPGVLRVTQVYPIGAEIRGDEEEVFLVMCWMRGESYEHIEQVYEKVCELVTFEIEKLVKV</sequence>
<dbReference type="Gene3D" id="3.30.470.20">
    <property type="entry name" value="ATP-grasp fold, B domain"/>
    <property type="match status" value="1"/>
</dbReference>
<evidence type="ECO:0000256" key="2">
    <source>
        <dbReference type="ARBA" id="ARBA00022741"/>
    </source>
</evidence>
<dbReference type="SUPFAM" id="SSF56059">
    <property type="entry name" value="Glutathione synthetase ATP-binding domain-like"/>
    <property type="match status" value="1"/>
</dbReference>
<organism evidence="6">
    <name type="scientific">Brevibacillus laterosporus</name>
    <name type="common">Bacillus laterosporus</name>
    <dbReference type="NCBI Taxonomy" id="1465"/>
    <lineage>
        <taxon>Bacteria</taxon>
        <taxon>Bacillati</taxon>
        <taxon>Bacillota</taxon>
        <taxon>Bacilli</taxon>
        <taxon>Bacillales</taxon>
        <taxon>Paenibacillaceae</taxon>
        <taxon>Brevibacillus</taxon>
    </lineage>
</organism>